<feature type="region of interest" description="Disordered" evidence="1">
    <location>
        <begin position="47"/>
        <end position="76"/>
    </location>
</feature>
<protein>
    <submittedName>
        <fullName evidence="2">15021_t:CDS:1</fullName>
    </submittedName>
</protein>
<dbReference type="EMBL" id="CAJVPP010000321">
    <property type="protein sequence ID" value="CAG8469234.1"/>
    <property type="molecule type" value="Genomic_DNA"/>
</dbReference>
<evidence type="ECO:0000256" key="1">
    <source>
        <dbReference type="SAM" id="MobiDB-lite"/>
    </source>
</evidence>
<name>A0A9N8Z145_FUNMO</name>
<dbReference type="Proteomes" id="UP000789375">
    <property type="component" value="Unassembled WGS sequence"/>
</dbReference>
<organism evidence="2 3">
    <name type="scientific">Funneliformis mosseae</name>
    <name type="common">Endomycorrhizal fungus</name>
    <name type="synonym">Glomus mosseae</name>
    <dbReference type="NCBI Taxonomy" id="27381"/>
    <lineage>
        <taxon>Eukaryota</taxon>
        <taxon>Fungi</taxon>
        <taxon>Fungi incertae sedis</taxon>
        <taxon>Mucoromycota</taxon>
        <taxon>Glomeromycotina</taxon>
        <taxon>Glomeromycetes</taxon>
        <taxon>Glomerales</taxon>
        <taxon>Glomeraceae</taxon>
        <taxon>Funneliformis</taxon>
    </lineage>
</organism>
<evidence type="ECO:0000313" key="2">
    <source>
        <dbReference type="EMBL" id="CAG8469234.1"/>
    </source>
</evidence>
<reference evidence="2" key="1">
    <citation type="submission" date="2021-06" db="EMBL/GenBank/DDBJ databases">
        <authorList>
            <person name="Kallberg Y."/>
            <person name="Tangrot J."/>
            <person name="Rosling A."/>
        </authorList>
    </citation>
    <scope>NUCLEOTIDE SEQUENCE</scope>
    <source>
        <strain evidence="2">87-6 pot B 2015</strain>
    </source>
</reference>
<keyword evidence="3" id="KW-1185">Reference proteome</keyword>
<comment type="caution">
    <text evidence="2">The sequence shown here is derived from an EMBL/GenBank/DDBJ whole genome shotgun (WGS) entry which is preliminary data.</text>
</comment>
<feature type="non-terminal residue" evidence="2">
    <location>
        <position position="1"/>
    </location>
</feature>
<accession>A0A9N8Z145</accession>
<proteinExistence type="predicted"/>
<sequence length="124" mass="14835">ETTGFSEIEESQPVDLMSSLENLIDVNYDEKLQECYQIFKAVSNIFFDNNGDNSNDDDDASEKDNEREREFEDEYLIDNSEENYQVNFDALEIELNENDFKNTEKEFNNISWIIVWILKYQKRF</sequence>
<evidence type="ECO:0000313" key="3">
    <source>
        <dbReference type="Proteomes" id="UP000789375"/>
    </source>
</evidence>
<dbReference type="AlphaFoldDB" id="A0A9N8Z145"/>
<gene>
    <name evidence="2" type="ORF">FMOSSE_LOCUS2432</name>
</gene>